<evidence type="ECO:0000313" key="3">
    <source>
        <dbReference type="Proteomes" id="UP000317209"/>
    </source>
</evidence>
<reference evidence="2 3" key="1">
    <citation type="submission" date="2019-06" db="EMBL/GenBank/DDBJ databases">
        <title>Sequencing the genomes of 1000 actinobacteria strains.</title>
        <authorList>
            <person name="Klenk H.-P."/>
        </authorList>
    </citation>
    <scope>NUCLEOTIDE SEQUENCE [LARGE SCALE GENOMIC DNA]</scope>
    <source>
        <strain evidence="2 3">DSM 20169</strain>
    </source>
</reference>
<sequence length="364" mass="38649">MPDDDEVIELRALQARAYGRGGGLTASDAARLDQLVQRRAERDAKGAADGIPAVEPMIPEATDAVARPLHDLRQNAEPTAAAATAETVDSGAHGARTASFPVLLRERWRPMLIGVAVVLGIGIGLGGVLFGRGGAEAVALTPAQQEWQREIMGEATYDQGSLRAVAVEAGVVLWIATKKDGSLTCLVLGDGAHTTSECDTSTVVRDSGLYGTLMVERGEGQTEVTAQMILTAAGEPAVVSDSYEYDPEAMTSSYANDEEARFAETLVAQGFDARTVWVVGYDDEIPIWTAVRTEESTQCLIYGMTAGVADIRCADPAAGEGLWVEHVDAATAQSTRVEWQFTSNHGTNLVITREGAFEHGVVEE</sequence>
<keyword evidence="1" id="KW-0472">Membrane</keyword>
<dbReference type="Proteomes" id="UP000317209">
    <property type="component" value="Unassembled WGS sequence"/>
</dbReference>
<dbReference type="RefSeq" id="WP_141872894.1">
    <property type="nucleotide sequence ID" value="NZ_VFOX01000001.1"/>
</dbReference>
<protein>
    <submittedName>
        <fullName evidence="2">Uncharacterized protein</fullName>
    </submittedName>
</protein>
<dbReference type="OrthoDB" id="5083327at2"/>
<gene>
    <name evidence="2" type="ORF">FB560_2775</name>
</gene>
<organism evidence="2 3">
    <name type="scientific">Microbacterium saperdae</name>
    <dbReference type="NCBI Taxonomy" id="69368"/>
    <lineage>
        <taxon>Bacteria</taxon>
        <taxon>Bacillati</taxon>
        <taxon>Actinomycetota</taxon>
        <taxon>Actinomycetes</taxon>
        <taxon>Micrococcales</taxon>
        <taxon>Microbacteriaceae</taxon>
        <taxon>Microbacterium</taxon>
    </lineage>
</organism>
<keyword evidence="3" id="KW-1185">Reference proteome</keyword>
<dbReference type="AlphaFoldDB" id="A0A543BQN7"/>
<evidence type="ECO:0000313" key="2">
    <source>
        <dbReference type="EMBL" id="TQL87108.1"/>
    </source>
</evidence>
<keyword evidence="1" id="KW-0812">Transmembrane</keyword>
<feature type="transmembrane region" description="Helical" evidence="1">
    <location>
        <begin position="111"/>
        <end position="131"/>
    </location>
</feature>
<name>A0A543BQN7_9MICO</name>
<accession>A0A543BQN7</accession>
<keyword evidence="1" id="KW-1133">Transmembrane helix</keyword>
<proteinExistence type="predicted"/>
<dbReference type="EMBL" id="VFOX01000001">
    <property type="protein sequence ID" value="TQL87108.1"/>
    <property type="molecule type" value="Genomic_DNA"/>
</dbReference>
<comment type="caution">
    <text evidence="2">The sequence shown here is derived from an EMBL/GenBank/DDBJ whole genome shotgun (WGS) entry which is preliminary data.</text>
</comment>
<evidence type="ECO:0000256" key="1">
    <source>
        <dbReference type="SAM" id="Phobius"/>
    </source>
</evidence>